<dbReference type="InterPro" id="IPR050129">
    <property type="entry name" value="Zn_alcohol_dh"/>
</dbReference>
<evidence type="ECO:0000256" key="5">
    <source>
        <dbReference type="RuleBase" id="RU361277"/>
    </source>
</evidence>
<dbReference type="InterPro" id="IPR015422">
    <property type="entry name" value="PyrdxlP-dep_Trfase_small"/>
</dbReference>
<dbReference type="InterPro" id="IPR015421">
    <property type="entry name" value="PyrdxlP-dep_Trfase_major"/>
</dbReference>
<evidence type="ECO:0000256" key="2">
    <source>
        <dbReference type="ARBA" id="ARBA00022723"/>
    </source>
</evidence>
<gene>
    <name evidence="8" type="ORF">GCM10009533_17870</name>
</gene>
<evidence type="ECO:0000259" key="7">
    <source>
        <dbReference type="SMART" id="SM00829"/>
    </source>
</evidence>
<name>A0ABP3MFC5_SACER</name>
<dbReference type="PANTHER" id="PTHR43401:SF2">
    <property type="entry name" value="L-THREONINE 3-DEHYDROGENASE"/>
    <property type="match status" value="1"/>
</dbReference>
<feature type="region of interest" description="Disordered" evidence="6">
    <location>
        <begin position="385"/>
        <end position="407"/>
    </location>
</feature>
<dbReference type="SUPFAM" id="SSF50129">
    <property type="entry name" value="GroES-like"/>
    <property type="match status" value="1"/>
</dbReference>
<dbReference type="SMART" id="SM00829">
    <property type="entry name" value="PKS_ER"/>
    <property type="match status" value="1"/>
</dbReference>
<comment type="caution">
    <text evidence="8">The sequence shown here is derived from an EMBL/GenBank/DDBJ whole genome shotgun (WGS) entry which is preliminary data.</text>
</comment>
<dbReference type="Pfam" id="PF08240">
    <property type="entry name" value="ADH_N"/>
    <property type="match status" value="1"/>
</dbReference>
<dbReference type="Proteomes" id="UP001500729">
    <property type="component" value="Unassembled WGS sequence"/>
</dbReference>
<keyword evidence="9" id="KW-1185">Reference proteome</keyword>
<dbReference type="Pfam" id="PF00107">
    <property type="entry name" value="ADH_zinc_N"/>
    <property type="match status" value="1"/>
</dbReference>
<sequence length="764" mass="78614">MTYTGERLRQSDPRDAGASCRGVAAYLDQFDESPGYLDFARFGPPSKAVVDTTAELLARSARADMATVDGLMRGEGRAKAAVARLSGAGLDNVVLLPNTSLGLFQAAFDARGEVLVPEAEFPANTYPWARAEQAGRIRVRWMRPPDGLVTPEAVAAALTPDTTVVSVSAVDFRTGHRADLAALRDVVGDRLLVVDGIQGFGAVREPWEAADVLVAGGQKWLRAGWGTGFAALSDRALERLEPVLSGWTGARAPGIFDDRIHPAAGTAANWSISNLSPVTAGAFAAALELVEDAGVGAIEARIAERLAELEEAVRSSGAEVVSATARRGGILAFAVPGVPSEQVGAALAAGGVTATVRGDHVRLSPHASTGAAAVEAVRTSLATLRSQRTPDGQATVRRGGTAANDASGTATGLLWHGADEGFALSSRPLPRLSGGEVLVRVRMATICGSDLHTIAGHRSTPVPTVLGHEVVGTVVETGGEVRSHAGEVLAPGDRVTWTIGTACGTCARCRGGVPQKCVAVRKYGHEAVTDRWALNGGFATHCHLLAGTGIVRVPEAMPDEVATPANCATATVVCAARRARLAAGDVVVVLGCGMLGLTAVAYARDRGAVAVVACDLDEARREAAREFGADAVCAPAELAEVLDDVSAGGGADVVFEVSGNASAVRSAFGLVGIDGRIALVGSVSPSPEVHFEPSGFVRNLSTLVGSHNYGVGDLAEAVAFLDRVAGRRPFAGLVPVSYPLADYERAIADARGHAAPRVAITTGP</sequence>
<accession>A0ABP3MFC5</accession>
<keyword evidence="2 5" id="KW-0479">Metal-binding</keyword>
<dbReference type="InterPro" id="IPR013149">
    <property type="entry name" value="ADH-like_C"/>
</dbReference>
<dbReference type="SUPFAM" id="SSF51735">
    <property type="entry name" value="NAD(P)-binding Rossmann-fold domains"/>
    <property type="match status" value="1"/>
</dbReference>
<dbReference type="PANTHER" id="PTHR43401">
    <property type="entry name" value="L-THREONINE 3-DEHYDROGENASE"/>
    <property type="match status" value="1"/>
</dbReference>
<keyword evidence="3 5" id="KW-0862">Zinc</keyword>
<reference evidence="9" key="1">
    <citation type="journal article" date="2019" name="Int. J. Syst. Evol. Microbiol.">
        <title>The Global Catalogue of Microorganisms (GCM) 10K type strain sequencing project: providing services to taxonomists for standard genome sequencing and annotation.</title>
        <authorList>
            <consortium name="The Broad Institute Genomics Platform"/>
            <consortium name="The Broad Institute Genome Sequencing Center for Infectious Disease"/>
            <person name="Wu L."/>
            <person name="Ma J."/>
        </authorList>
    </citation>
    <scope>NUCLEOTIDE SEQUENCE [LARGE SCALE GENOMIC DNA]</scope>
    <source>
        <strain evidence="9">JCM 10303</strain>
    </source>
</reference>
<organism evidence="8 9">
    <name type="scientific">Saccharopolyspora erythraea</name>
    <name type="common">Streptomyces erythraeus</name>
    <dbReference type="NCBI Taxonomy" id="1836"/>
    <lineage>
        <taxon>Bacteria</taxon>
        <taxon>Bacillati</taxon>
        <taxon>Actinomycetota</taxon>
        <taxon>Actinomycetes</taxon>
        <taxon>Pseudonocardiales</taxon>
        <taxon>Pseudonocardiaceae</taxon>
        <taxon>Saccharopolyspora</taxon>
    </lineage>
</organism>
<dbReference type="SUPFAM" id="SSF53383">
    <property type="entry name" value="PLP-dependent transferases"/>
    <property type="match status" value="1"/>
</dbReference>
<dbReference type="Gene3D" id="3.40.640.10">
    <property type="entry name" value="Type I PLP-dependent aspartate aminotransferase-like (Major domain)"/>
    <property type="match status" value="1"/>
</dbReference>
<comment type="cofactor">
    <cofactor evidence="1 5">
        <name>Zn(2+)</name>
        <dbReference type="ChEBI" id="CHEBI:29105"/>
    </cofactor>
</comment>
<dbReference type="InterPro" id="IPR002328">
    <property type="entry name" value="ADH_Zn_CS"/>
</dbReference>
<protein>
    <recommendedName>
        <fullName evidence="7">Enoyl reductase (ER) domain-containing protein</fullName>
    </recommendedName>
</protein>
<dbReference type="InterPro" id="IPR000192">
    <property type="entry name" value="Aminotrans_V_dom"/>
</dbReference>
<dbReference type="EMBL" id="BAAAGS010000008">
    <property type="protein sequence ID" value="GAA0519141.1"/>
    <property type="molecule type" value="Genomic_DNA"/>
</dbReference>
<dbReference type="Gene3D" id="3.90.1150.10">
    <property type="entry name" value="Aspartate Aminotransferase, domain 1"/>
    <property type="match status" value="1"/>
</dbReference>
<dbReference type="InterPro" id="IPR020843">
    <property type="entry name" value="ER"/>
</dbReference>
<dbReference type="PROSITE" id="PS00059">
    <property type="entry name" value="ADH_ZINC"/>
    <property type="match status" value="1"/>
</dbReference>
<evidence type="ECO:0000256" key="3">
    <source>
        <dbReference type="ARBA" id="ARBA00022833"/>
    </source>
</evidence>
<dbReference type="Gene3D" id="3.40.50.720">
    <property type="entry name" value="NAD(P)-binding Rossmann-like Domain"/>
    <property type="match status" value="1"/>
</dbReference>
<evidence type="ECO:0000256" key="4">
    <source>
        <dbReference type="ARBA" id="ARBA00023002"/>
    </source>
</evidence>
<dbReference type="NCBIfam" id="TIGR03366">
    <property type="entry name" value="HpnZ_proposed"/>
    <property type="match status" value="1"/>
</dbReference>
<dbReference type="InterPro" id="IPR013154">
    <property type="entry name" value="ADH-like_N"/>
</dbReference>
<dbReference type="InterPro" id="IPR036291">
    <property type="entry name" value="NAD(P)-bd_dom_sf"/>
</dbReference>
<feature type="domain" description="Enoyl reductase (ER)" evidence="7">
    <location>
        <begin position="417"/>
        <end position="760"/>
    </location>
</feature>
<dbReference type="InterPro" id="IPR015424">
    <property type="entry name" value="PyrdxlP-dep_Trfase"/>
</dbReference>
<evidence type="ECO:0000313" key="9">
    <source>
        <dbReference type="Proteomes" id="UP001500729"/>
    </source>
</evidence>
<dbReference type="InterPro" id="IPR017743">
    <property type="entry name" value="ADH_phosphonate_catab-assoc"/>
</dbReference>
<dbReference type="InterPro" id="IPR011032">
    <property type="entry name" value="GroES-like_sf"/>
</dbReference>
<comment type="similarity">
    <text evidence="5">Belongs to the zinc-containing alcohol dehydrogenase family.</text>
</comment>
<dbReference type="CDD" id="cd08231">
    <property type="entry name" value="MDR_TM0436_like"/>
    <property type="match status" value="1"/>
</dbReference>
<dbReference type="Gene3D" id="3.90.180.10">
    <property type="entry name" value="Medium-chain alcohol dehydrogenases, catalytic domain"/>
    <property type="match status" value="1"/>
</dbReference>
<evidence type="ECO:0000313" key="8">
    <source>
        <dbReference type="EMBL" id="GAA0519141.1"/>
    </source>
</evidence>
<evidence type="ECO:0000256" key="6">
    <source>
        <dbReference type="SAM" id="MobiDB-lite"/>
    </source>
</evidence>
<keyword evidence="4" id="KW-0560">Oxidoreductase</keyword>
<proteinExistence type="inferred from homology"/>
<evidence type="ECO:0000256" key="1">
    <source>
        <dbReference type="ARBA" id="ARBA00001947"/>
    </source>
</evidence>
<dbReference type="Pfam" id="PF00266">
    <property type="entry name" value="Aminotran_5"/>
    <property type="match status" value="1"/>
</dbReference>